<dbReference type="OrthoDB" id="3297181at2"/>
<name>A0A077LT84_9MICO</name>
<evidence type="ECO:0000313" key="2">
    <source>
        <dbReference type="EMBL" id="CCH76276.1"/>
    </source>
</evidence>
<keyword evidence="3" id="KW-1185">Reference proteome</keyword>
<feature type="transmembrane region" description="Helical" evidence="1">
    <location>
        <begin position="47"/>
        <end position="65"/>
    </location>
</feature>
<accession>A0A077LT84</accession>
<keyword evidence="1" id="KW-1133">Transmembrane helix</keyword>
<organism evidence="2 3">
    <name type="scientific">Nostocoides japonicum T1-X7</name>
    <dbReference type="NCBI Taxonomy" id="1194083"/>
    <lineage>
        <taxon>Bacteria</taxon>
        <taxon>Bacillati</taxon>
        <taxon>Actinomycetota</taxon>
        <taxon>Actinomycetes</taxon>
        <taxon>Micrococcales</taxon>
        <taxon>Intrasporangiaceae</taxon>
        <taxon>Nostocoides</taxon>
    </lineage>
</organism>
<dbReference type="RefSeq" id="WP_048553002.1">
    <property type="nucleotide sequence ID" value="NZ_HF570958.1"/>
</dbReference>
<gene>
    <name evidence="2" type="ORF">BN12_1180002</name>
</gene>
<feature type="transmembrane region" description="Helical" evidence="1">
    <location>
        <begin position="72"/>
        <end position="92"/>
    </location>
</feature>
<keyword evidence="1" id="KW-0812">Transmembrane</keyword>
<dbReference type="EMBL" id="CAJB01000022">
    <property type="protein sequence ID" value="CCH76276.1"/>
    <property type="molecule type" value="Genomic_DNA"/>
</dbReference>
<evidence type="ECO:0000256" key="1">
    <source>
        <dbReference type="SAM" id="Phobius"/>
    </source>
</evidence>
<reference evidence="2 3" key="1">
    <citation type="journal article" date="2013" name="ISME J.">
        <title>A metabolic model for members of the genus Tetrasphaera involved in enhanced biological phosphorus removal.</title>
        <authorList>
            <person name="Kristiansen R."/>
            <person name="Nguyen H.T.T."/>
            <person name="Saunders A.M."/>
            <person name="Nielsen J.L."/>
            <person name="Wimmer R."/>
            <person name="Le V.Q."/>
            <person name="McIlroy S.J."/>
            <person name="Petrovski S."/>
            <person name="Seviour R.J."/>
            <person name="Calteau A."/>
            <person name="Nielsen K.L."/>
            <person name="Nielsen P.H."/>
        </authorList>
    </citation>
    <scope>NUCLEOTIDE SEQUENCE [LARGE SCALE GENOMIC DNA]</scope>
    <source>
        <strain evidence="2 3">T1-X7</strain>
    </source>
</reference>
<keyword evidence="1" id="KW-0472">Membrane</keyword>
<protein>
    <submittedName>
        <fullName evidence="2">Integral membrane protein</fullName>
    </submittedName>
</protein>
<evidence type="ECO:0000313" key="3">
    <source>
        <dbReference type="Proteomes" id="UP000035721"/>
    </source>
</evidence>
<proteinExistence type="predicted"/>
<feature type="transmembrane region" description="Helical" evidence="1">
    <location>
        <begin position="112"/>
        <end position="133"/>
    </location>
</feature>
<sequence>MNDQPRTTVTTVLTTVVVVGLLIDAFVHLHLAPAFAANRTRWLSEPALFRAEAAAAIVAAVVLVVRRNRVTTAFAFIVAASGTVAVVVYRYVDLGTIGPIPDMYDPYWAPALKTISVVAEALAALAALALMLADARRASPQSSSTIRHAHHPASG</sequence>
<feature type="transmembrane region" description="Helical" evidence="1">
    <location>
        <begin position="12"/>
        <end position="35"/>
    </location>
</feature>
<comment type="caution">
    <text evidence="2">The sequence shown here is derived from an EMBL/GenBank/DDBJ whole genome shotgun (WGS) entry which is preliminary data.</text>
</comment>
<dbReference type="AlphaFoldDB" id="A0A077LT84"/>
<dbReference type="Proteomes" id="UP000035721">
    <property type="component" value="Unassembled WGS sequence"/>
</dbReference>